<dbReference type="Pfam" id="PF03372">
    <property type="entry name" value="Exo_endo_phos"/>
    <property type="match status" value="1"/>
</dbReference>
<dbReference type="EMBL" id="JAUUTY010000001">
    <property type="protein sequence ID" value="KAK1698195.1"/>
    <property type="molecule type" value="Genomic_DNA"/>
</dbReference>
<feature type="compositionally biased region" description="Basic and acidic residues" evidence="1">
    <location>
        <begin position="382"/>
        <end position="398"/>
    </location>
</feature>
<dbReference type="SUPFAM" id="SSF56219">
    <property type="entry name" value="DNase I-like"/>
    <property type="match status" value="1"/>
</dbReference>
<sequence length="1780" mass="198076">MCAAISRALAPFWAGFGGGRQGFMCCEVPPEELQQPTVNSATVIIEQGSLSAEEVEAEFKDLVDEDWDWQVHQTSPSDFAVVFPSKESLRIAIRGGGLTLPASKLKALVTVPVGDPLASESLVEVWVRLIGVPPPLRHADKLLLCTRELGRPIGVDMNSLEHPSAPIRLSIGCQAPVKIQDSITLFVNMQGYRIRVEREEEDAGASPPQAPPPSQSKRGEEDKDEDNEETDEDRWDGRRGRHRKNDKDPASAPAGGAGGTRHKSLPLMTKASKEHAPVDLASGSQKIPVLPASVFSQYGSNLTEGGDIFPLVASIMHKAVGQPQTPPTSSDSDQLQASLSIICDTPEEVGQCEPTPGKAMCLSVEDRAEAGLGSPSPQTSMEQRDSERRSKSNHDRPSRRLMLEAASAADCTVVAQNSPASSGALHQAPAIARNSTVRQLLLEDSPIPALGAAVARAPRSKAIPALAERKSARGKGLTDGPVLERAVRLAANKNDPPKPSTDSSATTSTAPQILEPKGGFHDGKRERNEQAVAHSSEAQKGCVETKPDRTAPSNPPSTGTTTGVQMRCLFWNIRGFGRKGRRTLLKEYLRLHRIDVVFLQETIKHDFTDTELRSLEVGENFFWSWLPAIGHSGGMLVGVRDSVFEVGSVDKGQFFLSVAVLHRATNRTMEFIGIYGPADHSRARPFLEEISAKVAATSRPLIMGGDFNLIRAAEDKNNSNLNWPLMDLFNDSIAAWALREIPRTGARFTWTNRQLNPVRSALDRVFISPAFEALFPLCALTAETSLGSDHTPLVFDTGEGLPVRSNRFYFESSWLERNDFRPMVQETWDVLSHRVRGRDIVDWWHYMSAGLRQHLRGWSLNLTRDTKEAKATLLAQITQLDLQADAAGLDDDGWATRYQLEEQLLHLYRVEEEHWKQRGKTRWALQGDANTAYFHAVANGRRRKCQITALNTPLGPITDQRLIQEHVYAFYRDLLGTSAPRCCGLAPDTWTSLQQVTSVENDSLALTFSEVELENIVNDMKSNTAPGPDGLPVLFFKAFWPLVKQGTLHILNDFVLGRIDIARLNFGILSLIPKVPGADLITQYRPIALINVIFKIVSKAFASRLDPVANRIISPNQTAFIKGRNILDGPLALIEIIHELKSKKLGGVLLKLDFEKAYDRVNWDFLAEVLRGKGFEEGYIHRISQLVSGGQTAISINGVIGPFFRNKRGVRQGDPLSPLLFNFIGEALSAILSAAGRAGHIHGVVPHLIPGGISHLQYADDTLILIQYSEEDIANLKFLLMCFEDMSGLKINYHKSEVIVLGQTATVQNQVANKLNCKLGSFPFIYLGMPISDRKLTLEQWFFLVRKLAVKVEPWLGKLLSSGGRLILSNACLDNLPMYAMGLFLLHDGIHARFDTHRSKFYWEGAGPKRKYHLVNWPTVCRPKELGGLGLLNTKKMNQALLLKWVWRLYQGEDSIWARLLRAKYHDANDIFSGNGHGGSQFWKSLHRVKHLFKVGAKHLVKDGNRTSFWRDWWIDSRPLNEAFPHLFAICDDESISVANALQGEGLAIRFRRSLDQEGTIQWRNLCTLVEGVVLSPGLDQIRWHLDGSGSFSVKSLYFKLSQGASVAHFKDMWESKVPLKIRIFSWQLALDKLPSNLQIATRHGPSAGGCSLCGAPEDASHIFFTCSLAQFAWAVLRQLLGCNWRPANFAQFHAILSGFAGYSRRILWVLFLAQSWALWTIRNKLTIERKIINHPADFIYKCVIFMQLWKPKFKGREKEGLSWLERELRELYASMKPRN</sequence>
<dbReference type="Pfam" id="PF00078">
    <property type="entry name" value="RVT_1"/>
    <property type="match status" value="1"/>
</dbReference>
<dbReference type="Gene3D" id="3.60.10.10">
    <property type="entry name" value="Endonuclease/exonuclease/phosphatase"/>
    <property type="match status" value="1"/>
</dbReference>
<organism evidence="3 4">
    <name type="scientific">Lolium multiflorum</name>
    <name type="common">Italian ryegrass</name>
    <name type="synonym">Lolium perenne subsp. multiflorum</name>
    <dbReference type="NCBI Taxonomy" id="4521"/>
    <lineage>
        <taxon>Eukaryota</taxon>
        <taxon>Viridiplantae</taxon>
        <taxon>Streptophyta</taxon>
        <taxon>Embryophyta</taxon>
        <taxon>Tracheophyta</taxon>
        <taxon>Spermatophyta</taxon>
        <taxon>Magnoliopsida</taxon>
        <taxon>Liliopsida</taxon>
        <taxon>Poales</taxon>
        <taxon>Poaceae</taxon>
        <taxon>BOP clade</taxon>
        <taxon>Pooideae</taxon>
        <taxon>Poodae</taxon>
        <taxon>Poeae</taxon>
        <taxon>Poeae Chloroplast Group 2 (Poeae type)</taxon>
        <taxon>Loliodinae</taxon>
        <taxon>Loliinae</taxon>
        <taxon>Lolium</taxon>
    </lineage>
</organism>
<dbReference type="PANTHER" id="PTHR33116">
    <property type="entry name" value="REVERSE TRANSCRIPTASE ZINC-BINDING DOMAIN-CONTAINING PROTEIN-RELATED-RELATED"/>
    <property type="match status" value="1"/>
</dbReference>
<reference evidence="3" key="1">
    <citation type="submission" date="2023-07" db="EMBL/GenBank/DDBJ databases">
        <title>A chromosome-level genome assembly of Lolium multiflorum.</title>
        <authorList>
            <person name="Chen Y."/>
            <person name="Copetti D."/>
            <person name="Kolliker R."/>
            <person name="Studer B."/>
        </authorList>
    </citation>
    <scope>NUCLEOTIDE SEQUENCE</scope>
    <source>
        <strain evidence="3">02402/16</strain>
        <tissue evidence="3">Leaf</tissue>
    </source>
</reference>
<gene>
    <name evidence="3" type="ORF">QYE76_014892</name>
</gene>
<feature type="region of interest" description="Disordered" evidence="1">
    <location>
        <begin position="198"/>
        <end position="264"/>
    </location>
</feature>
<dbReference type="InterPro" id="IPR000477">
    <property type="entry name" value="RT_dom"/>
</dbReference>
<accession>A0AAD8X781</accession>
<dbReference type="InterPro" id="IPR005135">
    <property type="entry name" value="Endo/exonuclease/phosphatase"/>
</dbReference>
<protein>
    <recommendedName>
        <fullName evidence="2">Reverse transcriptase domain-containing protein</fullName>
    </recommendedName>
</protein>
<dbReference type="SUPFAM" id="SSF56672">
    <property type="entry name" value="DNA/RNA polymerases"/>
    <property type="match status" value="1"/>
</dbReference>
<dbReference type="PROSITE" id="PS50878">
    <property type="entry name" value="RT_POL"/>
    <property type="match status" value="1"/>
</dbReference>
<dbReference type="GO" id="GO:0003824">
    <property type="term" value="F:catalytic activity"/>
    <property type="evidence" value="ECO:0007669"/>
    <property type="project" value="InterPro"/>
</dbReference>
<evidence type="ECO:0000313" key="3">
    <source>
        <dbReference type="EMBL" id="KAK1698195.1"/>
    </source>
</evidence>
<dbReference type="PANTHER" id="PTHR33116:SF87">
    <property type="entry name" value="OS01G0158850 PROTEIN"/>
    <property type="match status" value="1"/>
</dbReference>
<feature type="compositionally biased region" description="Acidic residues" evidence="1">
    <location>
        <begin position="222"/>
        <end position="234"/>
    </location>
</feature>
<evidence type="ECO:0000259" key="2">
    <source>
        <dbReference type="PROSITE" id="PS50878"/>
    </source>
</evidence>
<feature type="region of interest" description="Disordered" evidence="1">
    <location>
        <begin position="490"/>
        <end position="561"/>
    </location>
</feature>
<feature type="compositionally biased region" description="Low complexity" evidence="1">
    <location>
        <begin position="500"/>
        <end position="511"/>
    </location>
</feature>
<name>A0AAD8X781_LOLMU</name>
<dbReference type="CDD" id="cd01650">
    <property type="entry name" value="RT_nLTR_like"/>
    <property type="match status" value="1"/>
</dbReference>
<evidence type="ECO:0000256" key="1">
    <source>
        <dbReference type="SAM" id="MobiDB-lite"/>
    </source>
</evidence>
<feature type="compositionally biased region" description="Basic and acidic residues" evidence="1">
    <location>
        <begin position="518"/>
        <end position="529"/>
    </location>
</feature>
<dbReference type="Proteomes" id="UP001231189">
    <property type="component" value="Unassembled WGS sequence"/>
</dbReference>
<keyword evidence="4" id="KW-1185">Reference proteome</keyword>
<dbReference type="InterPro" id="IPR043502">
    <property type="entry name" value="DNA/RNA_pol_sf"/>
</dbReference>
<dbReference type="InterPro" id="IPR036691">
    <property type="entry name" value="Endo/exonu/phosph_ase_sf"/>
</dbReference>
<proteinExistence type="predicted"/>
<evidence type="ECO:0000313" key="4">
    <source>
        <dbReference type="Proteomes" id="UP001231189"/>
    </source>
</evidence>
<dbReference type="InterPro" id="IPR026960">
    <property type="entry name" value="RVT-Znf"/>
</dbReference>
<comment type="caution">
    <text evidence="3">The sequence shown here is derived from an EMBL/GenBank/DDBJ whole genome shotgun (WGS) entry which is preliminary data.</text>
</comment>
<feature type="domain" description="Reverse transcriptase" evidence="2">
    <location>
        <begin position="1053"/>
        <end position="1331"/>
    </location>
</feature>
<dbReference type="Pfam" id="PF13966">
    <property type="entry name" value="zf-RVT"/>
    <property type="match status" value="1"/>
</dbReference>
<feature type="region of interest" description="Disordered" evidence="1">
    <location>
        <begin position="368"/>
        <end position="398"/>
    </location>
</feature>